<accession>A0A2H0VJV5</accession>
<evidence type="ECO:0000256" key="11">
    <source>
        <dbReference type="ARBA" id="ARBA00023204"/>
    </source>
</evidence>
<evidence type="ECO:0000256" key="6">
    <source>
        <dbReference type="ARBA" id="ARBA00022763"/>
    </source>
</evidence>
<dbReference type="AlphaFoldDB" id="A0A2H0VJV5"/>
<evidence type="ECO:0000256" key="13">
    <source>
        <dbReference type="HAMAP-Rule" id="MF_00034"/>
    </source>
</evidence>
<evidence type="ECO:0000256" key="7">
    <source>
        <dbReference type="ARBA" id="ARBA00022801"/>
    </source>
</evidence>
<gene>
    <name evidence="13 15" type="primary">ruvC</name>
    <name evidence="15" type="ORF">COT88_00665</name>
</gene>
<comment type="function">
    <text evidence="13">The RuvA-RuvB-RuvC complex processes Holliday junction (HJ) DNA during genetic recombination and DNA repair. Endonuclease that resolves HJ intermediates. Cleaves cruciform DNA by making single-stranded nicks across the HJ at symmetrical positions within the homologous arms, yielding a 5'-phosphate and a 3'-hydroxyl group; requires a central core of homology in the junction. The consensus cleavage sequence is 5'-(A/T)TT(C/G)-3'. Cleavage occurs on the 3'-side of the TT dinucleotide at the point of strand exchange. HJ branch migration catalyzed by RuvA-RuvB allows RuvC to scan DNA until it finds its consensus sequence, where it cleaves and resolves the cruciform DNA.</text>
</comment>
<dbReference type="SUPFAM" id="SSF53098">
    <property type="entry name" value="Ribonuclease H-like"/>
    <property type="match status" value="1"/>
</dbReference>
<sequence length="163" mass="17806">MIILGIDPGTTRVGYGVIEKNKGVRLIESGLIGDEKADRYDRLTVISSGIERVIKKHKPDVVSIEEVFFSNNRKTVMSVSEARGVILHCCHKEGIPILEYSPSDIKAAICGNGAANKEDIKRAVVMTLGDIEVTGPDDEWDAIAIAIRGSFDPLNRAFKKPLT</sequence>
<dbReference type="GO" id="GO:0048476">
    <property type="term" value="C:Holliday junction resolvase complex"/>
    <property type="evidence" value="ECO:0007669"/>
    <property type="project" value="UniProtKB-UniRule"/>
</dbReference>
<dbReference type="Pfam" id="PF02075">
    <property type="entry name" value="RuvC"/>
    <property type="match status" value="1"/>
</dbReference>
<evidence type="ECO:0000256" key="4">
    <source>
        <dbReference type="ARBA" id="ARBA00022723"/>
    </source>
</evidence>
<evidence type="ECO:0000256" key="14">
    <source>
        <dbReference type="NCBIfam" id="TIGR00228"/>
    </source>
</evidence>
<evidence type="ECO:0000256" key="10">
    <source>
        <dbReference type="ARBA" id="ARBA00023172"/>
    </source>
</evidence>
<evidence type="ECO:0000313" key="15">
    <source>
        <dbReference type="EMBL" id="PIR98600.1"/>
    </source>
</evidence>
<keyword evidence="9 13" id="KW-0238">DNA-binding</keyword>
<dbReference type="Proteomes" id="UP000230776">
    <property type="component" value="Unassembled WGS sequence"/>
</dbReference>
<evidence type="ECO:0000256" key="3">
    <source>
        <dbReference type="ARBA" id="ARBA00022722"/>
    </source>
</evidence>
<name>A0A2H0VJV5_9BACT</name>
<comment type="caution">
    <text evidence="15">The sequence shown here is derived from an EMBL/GenBank/DDBJ whole genome shotgun (WGS) entry which is preliminary data.</text>
</comment>
<comment type="similarity">
    <text evidence="1 13">Belongs to the RuvC family.</text>
</comment>
<feature type="active site" evidence="13">
    <location>
        <position position="65"/>
    </location>
</feature>
<dbReference type="NCBIfam" id="TIGR00228">
    <property type="entry name" value="ruvC"/>
    <property type="match status" value="1"/>
</dbReference>
<comment type="catalytic activity">
    <reaction evidence="12 13">
        <text>Endonucleolytic cleavage at a junction such as a reciprocal single-stranded crossover between two homologous DNA duplexes (Holliday junction).</text>
        <dbReference type="EC" id="3.1.21.10"/>
    </reaction>
</comment>
<keyword evidence="10 13" id="KW-0233">DNA recombination</keyword>
<evidence type="ECO:0000256" key="12">
    <source>
        <dbReference type="ARBA" id="ARBA00029354"/>
    </source>
</evidence>
<evidence type="ECO:0000256" key="8">
    <source>
        <dbReference type="ARBA" id="ARBA00022842"/>
    </source>
</evidence>
<feature type="active site" evidence="13">
    <location>
        <position position="7"/>
    </location>
</feature>
<dbReference type="GO" id="GO:0006281">
    <property type="term" value="P:DNA repair"/>
    <property type="evidence" value="ECO:0007669"/>
    <property type="project" value="UniProtKB-UniRule"/>
</dbReference>
<dbReference type="GO" id="GO:0000287">
    <property type="term" value="F:magnesium ion binding"/>
    <property type="evidence" value="ECO:0007669"/>
    <property type="project" value="UniProtKB-UniRule"/>
</dbReference>
<dbReference type="InterPro" id="IPR036397">
    <property type="entry name" value="RNaseH_sf"/>
</dbReference>
<dbReference type="Gene3D" id="3.30.420.10">
    <property type="entry name" value="Ribonuclease H-like superfamily/Ribonuclease H"/>
    <property type="match status" value="1"/>
</dbReference>
<dbReference type="PANTHER" id="PTHR30194:SF3">
    <property type="entry name" value="CROSSOVER JUNCTION ENDODEOXYRIBONUCLEASE RUVC"/>
    <property type="match status" value="1"/>
</dbReference>
<comment type="subcellular location">
    <subcellularLocation>
        <location evidence="13">Cytoplasm</location>
    </subcellularLocation>
</comment>
<feature type="binding site" evidence="13">
    <location>
        <position position="138"/>
    </location>
    <ligand>
        <name>Mg(2+)</name>
        <dbReference type="ChEBI" id="CHEBI:18420"/>
        <label>1</label>
    </ligand>
</feature>
<keyword evidence="11 13" id="KW-0234">DNA repair</keyword>
<comment type="subunit">
    <text evidence="13">Homodimer which binds Holliday junction (HJ) DNA. The HJ becomes 2-fold symmetrical on binding to RuvC with unstacked arms; it has a different conformation from HJ DNA in complex with RuvA. In the full resolvosome a probable DNA-RuvA(4)-RuvB(12)-RuvC(2) complex forms which resolves the HJ.</text>
</comment>
<keyword evidence="8 13" id="KW-0460">Magnesium</keyword>
<organism evidence="15 16">
    <name type="scientific">Candidatus Colwellbacteria bacterium CG10_big_fil_rev_8_21_14_0_10_41_28</name>
    <dbReference type="NCBI Taxonomy" id="1974539"/>
    <lineage>
        <taxon>Bacteria</taxon>
        <taxon>Candidatus Colwelliibacteriota</taxon>
    </lineage>
</organism>
<dbReference type="CDD" id="cd16962">
    <property type="entry name" value="RuvC"/>
    <property type="match status" value="1"/>
</dbReference>
<dbReference type="GO" id="GO:0005737">
    <property type="term" value="C:cytoplasm"/>
    <property type="evidence" value="ECO:0007669"/>
    <property type="project" value="UniProtKB-SubCell"/>
</dbReference>
<keyword evidence="7 13" id="KW-0378">Hydrolase</keyword>
<evidence type="ECO:0000256" key="1">
    <source>
        <dbReference type="ARBA" id="ARBA00009518"/>
    </source>
</evidence>
<dbReference type="PANTHER" id="PTHR30194">
    <property type="entry name" value="CROSSOVER JUNCTION ENDODEOXYRIBONUCLEASE RUVC"/>
    <property type="match status" value="1"/>
</dbReference>
<protein>
    <recommendedName>
        <fullName evidence="13 14">Crossover junction endodeoxyribonuclease RuvC</fullName>
        <ecNumber evidence="13 14">3.1.21.10</ecNumber>
    </recommendedName>
    <alternativeName>
        <fullName evidence="13">Holliday junction nuclease RuvC</fullName>
    </alternativeName>
    <alternativeName>
        <fullName evidence="13">Holliday junction resolvase RuvC</fullName>
    </alternativeName>
</protein>
<dbReference type="FunFam" id="3.30.420.10:FF:000002">
    <property type="entry name" value="Crossover junction endodeoxyribonuclease RuvC"/>
    <property type="match status" value="1"/>
</dbReference>
<dbReference type="GO" id="GO:0006310">
    <property type="term" value="P:DNA recombination"/>
    <property type="evidence" value="ECO:0007669"/>
    <property type="project" value="UniProtKB-UniRule"/>
</dbReference>
<keyword evidence="4 13" id="KW-0479">Metal-binding</keyword>
<evidence type="ECO:0000313" key="16">
    <source>
        <dbReference type="Proteomes" id="UP000230776"/>
    </source>
</evidence>
<dbReference type="EC" id="3.1.21.10" evidence="13 14"/>
<dbReference type="EMBL" id="PFAG01000009">
    <property type="protein sequence ID" value="PIR98600.1"/>
    <property type="molecule type" value="Genomic_DNA"/>
</dbReference>
<dbReference type="InterPro" id="IPR012337">
    <property type="entry name" value="RNaseH-like_sf"/>
</dbReference>
<proteinExistence type="inferred from homology"/>
<feature type="active site" evidence="13">
    <location>
        <position position="138"/>
    </location>
</feature>
<comment type="cofactor">
    <cofactor evidence="13">
        <name>Mg(2+)</name>
        <dbReference type="ChEBI" id="CHEBI:18420"/>
    </cofactor>
    <text evidence="13">Binds 2 Mg(2+) ion per subunit.</text>
</comment>
<dbReference type="HAMAP" id="MF_00034">
    <property type="entry name" value="RuvC"/>
    <property type="match status" value="1"/>
</dbReference>
<feature type="binding site" evidence="13">
    <location>
        <position position="65"/>
    </location>
    <ligand>
        <name>Mg(2+)</name>
        <dbReference type="ChEBI" id="CHEBI:18420"/>
        <label>2</label>
    </ligand>
</feature>
<dbReference type="GO" id="GO:0008821">
    <property type="term" value="F:crossover junction DNA endonuclease activity"/>
    <property type="evidence" value="ECO:0007669"/>
    <property type="project" value="UniProtKB-UniRule"/>
</dbReference>
<keyword evidence="5 13" id="KW-0255">Endonuclease</keyword>
<keyword evidence="2 13" id="KW-0963">Cytoplasm</keyword>
<dbReference type="InterPro" id="IPR002176">
    <property type="entry name" value="X-over_junc_endoDNase_RuvC"/>
</dbReference>
<reference evidence="16" key="1">
    <citation type="submission" date="2017-09" db="EMBL/GenBank/DDBJ databases">
        <title>Depth-based differentiation of microbial function through sediment-hosted aquifers and enrichment of novel symbionts in the deep terrestrial subsurface.</title>
        <authorList>
            <person name="Probst A.J."/>
            <person name="Ladd B."/>
            <person name="Jarett J.K."/>
            <person name="Geller-Mcgrath D.E."/>
            <person name="Sieber C.M.K."/>
            <person name="Emerson J.B."/>
            <person name="Anantharaman K."/>
            <person name="Thomas B.C."/>
            <person name="Malmstrom R."/>
            <person name="Stieglmeier M."/>
            <person name="Klingl A."/>
            <person name="Woyke T."/>
            <person name="Ryan C.M."/>
            <person name="Banfield J.F."/>
        </authorList>
    </citation>
    <scope>NUCLEOTIDE SEQUENCE [LARGE SCALE GENOMIC DNA]</scope>
</reference>
<dbReference type="PRINTS" id="PR00696">
    <property type="entry name" value="RSOLVASERUVC"/>
</dbReference>
<evidence type="ECO:0000256" key="2">
    <source>
        <dbReference type="ARBA" id="ARBA00022490"/>
    </source>
</evidence>
<dbReference type="GO" id="GO:0003677">
    <property type="term" value="F:DNA binding"/>
    <property type="evidence" value="ECO:0007669"/>
    <property type="project" value="UniProtKB-KW"/>
</dbReference>
<evidence type="ECO:0000256" key="5">
    <source>
        <dbReference type="ARBA" id="ARBA00022759"/>
    </source>
</evidence>
<keyword evidence="6 13" id="KW-0227">DNA damage</keyword>
<feature type="binding site" evidence="13">
    <location>
        <position position="7"/>
    </location>
    <ligand>
        <name>Mg(2+)</name>
        <dbReference type="ChEBI" id="CHEBI:18420"/>
        <label>1</label>
    </ligand>
</feature>
<evidence type="ECO:0000256" key="9">
    <source>
        <dbReference type="ARBA" id="ARBA00023125"/>
    </source>
</evidence>
<keyword evidence="3 13" id="KW-0540">Nuclease</keyword>